<keyword evidence="4" id="KW-1185">Reference proteome</keyword>
<dbReference type="EMBL" id="WHOB01000043">
    <property type="protein sequence ID" value="NOU80339.1"/>
    <property type="molecule type" value="Genomic_DNA"/>
</dbReference>
<evidence type="ECO:0000313" key="3">
    <source>
        <dbReference type="EMBL" id="NOU80339.1"/>
    </source>
</evidence>
<feature type="region of interest" description="Disordered" evidence="1">
    <location>
        <begin position="648"/>
        <end position="687"/>
    </location>
</feature>
<reference evidence="3 4" key="1">
    <citation type="submission" date="2019-10" db="EMBL/GenBank/DDBJ databases">
        <title>Description of Paenibacillus terricola sp. nov.</title>
        <authorList>
            <person name="Carlier A."/>
            <person name="Qi S."/>
        </authorList>
    </citation>
    <scope>NUCLEOTIDE SEQUENCE [LARGE SCALE GENOMIC DNA]</scope>
    <source>
        <strain evidence="3 4">LMG 31459</strain>
    </source>
</reference>
<dbReference type="InterPro" id="IPR012337">
    <property type="entry name" value="RNaseH-like_sf"/>
</dbReference>
<sequence length="707" mass="82005">MDAFALIPGMQFKMHDDKYIIRKCLENDDIELSNLSYNSVEIFSTNELLEAWYEKRLVPKKELAIHLLPRLMDPELISDEENKIMENRLKVLEPVIKGHIKPADIRNYVDSLPVELKLSIRSVSMLYKWKKKYIETGDKRSLLSTGRSQKRGFYTDPIIISLIEKMLRDEERTGLTTTIRDKHISLKGQIEELNKFREEKERVIPCGRTTLFRIVQDRTNSRAKDRSRHGPVQAALNMNGSTSELVVERPLERVEVDWTPIDLLIVDLETLKRVRYYLIYAIDVFSDYPLGFYICPNEPDTKDILQCLLHAMLPKLHLKKLYPDLKHDWTAFGVPEVVVVDNAKANESGDLKEILGLINVEVQFCPVKTGHYKGTIERGLQTINRILQKYPGSTFSNPQERSQYKSEEEACIDMLTLLNIIHIIFIEKIANDYSLAVGGTPDFVWREGLKKLKVHRRIPFSKEELIILLGSGTEYRSISNKGIKIQSQYFTSPSLMELADRKKRRKDEEDVRVRFNKADMRIIYVYDEENQQYIEVYSTKNSLQNKNINDLYPVHYEQLHSISYNNGKNYRDFDTSDLYHADQAIKRLITESAGRLKVVEQLPKDERSEIMSKNLSAAHVTFDAQLAPNDLESIRLVDEASEHIKDYKEKFKRKRKSKATSSDKNTGNKKSSFKTPPVEQTTIVDTSLEMDLKPYDTIYNMNGEGDE</sequence>
<evidence type="ECO:0000259" key="2">
    <source>
        <dbReference type="PROSITE" id="PS50994"/>
    </source>
</evidence>
<dbReference type="InterPro" id="IPR036397">
    <property type="entry name" value="RNaseH_sf"/>
</dbReference>
<dbReference type="Gene3D" id="3.30.420.10">
    <property type="entry name" value="Ribonuclease H-like superfamily/Ribonuclease H"/>
    <property type="match status" value="1"/>
</dbReference>
<evidence type="ECO:0000313" key="4">
    <source>
        <dbReference type="Proteomes" id="UP000596857"/>
    </source>
</evidence>
<proteinExistence type="predicted"/>
<evidence type="ECO:0000256" key="1">
    <source>
        <dbReference type="SAM" id="MobiDB-lite"/>
    </source>
</evidence>
<comment type="caution">
    <text evidence="3">The sequence shown here is derived from an EMBL/GenBank/DDBJ whole genome shotgun (WGS) entry which is preliminary data.</text>
</comment>
<protein>
    <submittedName>
        <fullName evidence="3">DDE-type integrase/transposase/recombinase</fullName>
    </submittedName>
</protein>
<gene>
    <name evidence="3" type="ORF">GC101_15825</name>
</gene>
<organism evidence="3 4">
    <name type="scientific">Paenibacillus phytohabitans</name>
    <dbReference type="NCBI Taxonomy" id="2654978"/>
    <lineage>
        <taxon>Bacteria</taxon>
        <taxon>Bacillati</taxon>
        <taxon>Bacillota</taxon>
        <taxon>Bacilli</taxon>
        <taxon>Bacillales</taxon>
        <taxon>Paenibacillaceae</taxon>
        <taxon>Paenibacillus</taxon>
    </lineage>
</organism>
<dbReference type="PROSITE" id="PS50994">
    <property type="entry name" value="INTEGRASE"/>
    <property type="match status" value="1"/>
</dbReference>
<dbReference type="InterPro" id="IPR015378">
    <property type="entry name" value="Transposase-like_Mu_C"/>
</dbReference>
<accession>A0ABX1YIK9</accession>
<dbReference type="Proteomes" id="UP000596857">
    <property type="component" value="Unassembled WGS sequence"/>
</dbReference>
<name>A0ABX1YIK9_9BACL</name>
<dbReference type="InterPro" id="IPR001584">
    <property type="entry name" value="Integrase_cat-core"/>
</dbReference>
<feature type="compositionally biased region" description="Polar residues" evidence="1">
    <location>
        <begin position="668"/>
        <end position="685"/>
    </location>
</feature>
<dbReference type="RefSeq" id="WP_171718004.1">
    <property type="nucleotide sequence ID" value="NZ_WHOB01000043.1"/>
</dbReference>
<dbReference type="Pfam" id="PF09299">
    <property type="entry name" value="Mu-transpos_C"/>
    <property type="match status" value="1"/>
</dbReference>
<feature type="domain" description="Integrase catalytic" evidence="2">
    <location>
        <begin position="246"/>
        <end position="449"/>
    </location>
</feature>
<dbReference type="SUPFAM" id="SSF53098">
    <property type="entry name" value="Ribonuclease H-like"/>
    <property type="match status" value="1"/>
</dbReference>